<dbReference type="GO" id="GO:0020037">
    <property type="term" value="F:heme binding"/>
    <property type="evidence" value="ECO:0007669"/>
    <property type="project" value="InterPro"/>
</dbReference>
<keyword evidence="1" id="KW-0813">Transport</keyword>
<dbReference type="PRINTS" id="PR00608">
    <property type="entry name" value="CYTCHROMECII"/>
</dbReference>
<dbReference type="InterPro" id="IPR002321">
    <property type="entry name" value="Cyt_c_II"/>
</dbReference>
<dbReference type="InterPro" id="IPR010980">
    <property type="entry name" value="Cyt_c/b562"/>
</dbReference>
<keyword evidence="10" id="KW-1185">Reference proteome</keyword>
<evidence type="ECO:0000256" key="7">
    <source>
        <dbReference type="PIRSR" id="PIRSR000027-2"/>
    </source>
</evidence>
<feature type="binding site" description="covalent" evidence="7">
    <location>
        <position position="151"/>
    </location>
    <ligand>
        <name>heme c</name>
        <dbReference type="ChEBI" id="CHEBI:61717"/>
    </ligand>
</feature>
<reference evidence="9 10" key="1">
    <citation type="submission" date="2020-02" db="EMBL/GenBank/DDBJ databases">
        <title>Genome sequence of Roseobacter ponti.</title>
        <authorList>
            <person name="Hollensteiner J."/>
            <person name="Schneider D."/>
            <person name="Poehlein A."/>
            <person name="Daniel R."/>
        </authorList>
    </citation>
    <scope>NUCLEOTIDE SEQUENCE [LARGE SCALE GENOMIC DNA]</scope>
    <source>
        <strain evidence="9 10">DSM 106830</strain>
    </source>
</reference>
<evidence type="ECO:0000256" key="4">
    <source>
        <dbReference type="ARBA" id="ARBA00022982"/>
    </source>
</evidence>
<evidence type="ECO:0000313" key="9">
    <source>
        <dbReference type="EMBL" id="QJF51324.1"/>
    </source>
</evidence>
<protein>
    <submittedName>
        <fullName evidence="9">Cytochrome c</fullName>
    </submittedName>
</protein>
<evidence type="ECO:0000256" key="3">
    <source>
        <dbReference type="ARBA" id="ARBA00022723"/>
    </source>
</evidence>
<feature type="binding site" description="axial binding residue" evidence="6">
    <location>
        <position position="152"/>
    </location>
    <ligand>
        <name>heme c</name>
        <dbReference type="ChEBI" id="CHEBI:61717"/>
    </ligand>
    <ligandPart>
        <name>Fe</name>
        <dbReference type="ChEBI" id="CHEBI:18248"/>
    </ligandPart>
</feature>
<evidence type="ECO:0000256" key="2">
    <source>
        <dbReference type="ARBA" id="ARBA00022617"/>
    </source>
</evidence>
<dbReference type="Proteomes" id="UP000503308">
    <property type="component" value="Chromosome"/>
</dbReference>
<name>A0A858SRI7_9RHOB</name>
<dbReference type="AlphaFoldDB" id="A0A858SRI7"/>
<dbReference type="PROSITE" id="PS51009">
    <property type="entry name" value="CYTCII"/>
    <property type="match status" value="1"/>
</dbReference>
<organism evidence="9 10">
    <name type="scientific">Roseobacter ponti</name>
    <dbReference type="NCBI Taxonomy" id="1891787"/>
    <lineage>
        <taxon>Bacteria</taxon>
        <taxon>Pseudomonadati</taxon>
        <taxon>Pseudomonadota</taxon>
        <taxon>Alphaproteobacteria</taxon>
        <taxon>Rhodobacterales</taxon>
        <taxon>Roseobacteraceae</taxon>
        <taxon>Roseobacter</taxon>
    </lineage>
</organism>
<dbReference type="Gene3D" id="1.20.120.10">
    <property type="entry name" value="Cytochrome c/b562"/>
    <property type="match status" value="1"/>
</dbReference>
<dbReference type="KEGG" id="rpon:G3256_09200"/>
<evidence type="ECO:0000256" key="8">
    <source>
        <dbReference type="SAM" id="SignalP"/>
    </source>
</evidence>
<evidence type="ECO:0000256" key="5">
    <source>
        <dbReference type="ARBA" id="ARBA00023004"/>
    </source>
</evidence>
<dbReference type="GO" id="GO:0005506">
    <property type="term" value="F:iron ion binding"/>
    <property type="evidence" value="ECO:0007669"/>
    <property type="project" value="InterPro"/>
</dbReference>
<gene>
    <name evidence="9" type="ORF">G3256_09200</name>
</gene>
<keyword evidence="5 6" id="KW-0408">Iron</keyword>
<proteinExistence type="predicted"/>
<keyword evidence="8" id="KW-0732">Signal</keyword>
<dbReference type="InterPro" id="IPR015984">
    <property type="entry name" value="Cyt_c_prime_subgr"/>
</dbReference>
<feature type="signal peptide" evidence="8">
    <location>
        <begin position="1"/>
        <end position="19"/>
    </location>
</feature>
<feature type="binding site" description="covalent" evidence="7">
    <location>
        <position position="148"/>
    </location>
    <ligand>
        <name>heme c</name>
        <dbReference type="ChEBI" id="CHEBI:61717"/>
    </ligand>
</feature>
<sequence length="160" mass="16231">MKKLLLLPLSSALALAALAGTATGDGHADKALTAAIEARQAQMTLISYNLGILGAMAKGEADYDAATATAAATTLSDVARLNRSLLWPEGSVQGEVPETRAKAEIWSDAAGFEKSSEDLEAAADALVAAAGTDLAAVQAAMKAAGESCSACHKAYRGPRN</sequence>
<evidence type="ECO:0000256" key="1">
    <source>
        <dbReference type="ARBA" id="ARBA00022448"/>
    </source>
</evidence>
<evidence type="ECO:0000256" key="6">
    <source>
        <dbReference type="PIRSR" id="PIRSR000027-1"/>
    </source>
</evidence>
<feature type="chain" id="PRO_5032675134" evidence="8">
    <location>
        <begin position="20"/>
        <end position="160"/>
    </location>
</feature>
<dbReference type="PIRSF" id="PIRSF000027">
    <property type="entry name" value="Cytc_c_prime"/>
    <property type="match status" value="1"/>
</dbReference>
<dbReference type="Pfam" id="PF01322">
    <property type="entry name" value="Cytochrom_C_2"/>
    <property type="match status" value="1"/>
</dbReference>
<dbReference type="GO" id="GO:0009055">
    <property type="term" value="F:electron transfer activity"/>
    <property type="evidence" value="ECO:0007669"/>
    <property type="project" value="InterPro"/>
</dbReference>
<dbReference type="GO" id="GO:0022900">
    <property type="term" value="P:electron transport chain"/>
    <property type="evidence" value="ECO:0007669"/>
    <property type="project" value="InterPro"/>
</dbReference>
<dbReference type="InterPro" id="IPR012127">
    <property type="entry name" value="Cyt_c_prime"/>
</dbReference>
<keyword evidence="4" id="KW-0249">Electron transport</keyword>
<keyword evidence="3 6" id="KW-0479">Metal-binding</keyword>
<keyword evidence="2 7" id="KW-0349">Heme</keyword>
<dbReference type="RefSeq" id="WP_169640539.1">
    <property type="nucleotide sequence ID" value="NZ_CP048788.1"/>
</dbReference>
<evidence type="ECO:0000313" key="10">
    <source>
        <dbReference type="Proteomes" id="UP000503308"/>
    </source>
</evidence>
<dbReference type="GO" id="GO:0042597">
    <property type="term" value="C:periplasmic space"/>
    <property type="evidence" value="ECO:0007669"/>
    <property type="project" value="InterPro"/>
</dbReference>
<dbReference type="SUPFAM" id="SSF47175">
    <property type="entry name" value="Cytochromes"/>
    <property type="match status" value="1"/>
</dbReference>
<dbReference type="EMBL" id="CP048788">
    <property type="protein sequence ID" value="QJF51324.1"/>
    <property type="molecule type" value="Genomic_DNA"/>
</dbReference>
<comment type="PTM">
    <text evidence="7">Binds 1 heme group per subunit.</text>
</comment>
<accession>A0A858SRI7</accession>